<dbReference type="PIRSF" id="PIRSF016789">
    <property type="entry name" value="DUF454"/>
    <property type="match status" value="1"/>
</dbReference>
<dbReference type="PANTHER" id="PTHR35813">
    <property type="entry name" value="INNER MEMBRANE PROTEIN YBAN"/>
    <property type="match status" value="1"/>
</dbReference>
<evidence type="ECO:0000313" key="2">
    <source>
        <dbReference type="EMBL" id="MFC0273433.1"/>
    </source>
</evidence>
<evidence type="ECO:0000256" key="1">
    <source>
        <dbReference type="SAM" id="Phobius"/>
    </source>
</evidence>
<protein>
    <submittedName>
        <fullName evidence="2">YbaN family protein</fullName>
    </submittedName>
</protein>
<evidence type="ECO:0000313" key="3">
    <source>
        <dbReference type="Proteomes" id="UP001589854"/>
    </source>
</evidence>
<dbReference type="PANTHER" id="PTHR35813:SF1">
    <property type="entry name" value="INNER MEMBRANE PROTEIN YBAN"/>
    <property type="match status" value="1"/>
</dbReference>
<keyword evidence="1" id="KW-0472">Membrane</keyword>
<keyword evidence="1" id="KW-0812">Transmembrane</keyword>
<accession>A0ABV6GIZ3</accession>
<keyword evidence="1" id="KW-1133">Transmembrane helix</keyword>
<feature type="transmembrane region" description="Helical" evidence="1">
    <location>
        <begin position="12"/>
        <end position="31"/>
    </location>
</feature>
<sequence>MTIIKSIRKFIYIALGFLFMGLGILGVILPLLPTTPFLLLASVCFIRGSKKFELWFKSTKLYKKHLEEFVRNRAMTLSQKVTILLFADCMIAIPFILLDNIYVRILLILIVGYKYYYFIFRIRTLKTR</sequence>
<comment type="caution">
    <text evidence="2">The sequence shown here is derived from an EMBL/GenBank/DDBJ whole genome shotgun (WGS) entry which is preliminary data.</text>
</comment>
<dbReference type="Pfam" id="PF04304">
    <property type="entry name" value="DUF454"/>
    <property type="match status" value="1"/>
</dbReference>
<feature type="transmembrane region" description="Helical" evidence="1">
    <location>
        <begin position="101"/>
        <end position="120"/>
    </location>
</feature>
<organism evidence="2 3">
    <name type="scientific">Metabacillus herbersteinensis</name>
    <dbReference type="NCBI Taxonomy" id="283816"/>
    <lineage>
        <taxon>Bacteria</taxon>
        <taxon>Bacillati</taxon>
        <taxon>Bacillota</taxon>
        <taxon>Bacilli</taxon>
        <taxon>Bacillales</taxon>
        <taxon>Bacillaceae</taxon>
        <taxon>Metabacillus</taxon>
    </lineage>
</organism>
<dbReference type="Proteomes" id="UP001589854">
    <property type="component" value="Unassembled WGS sequence"/>
</dbReference>
<name>A0ABV6GIZ3_9BACI</name>
<proteinExistence type="predicted"/>
<dbReference type="InterPro" id="IPR007401">
    <property type="entry name" value="DUF454"/>
</dbReference>
<gene>
    <name evidence="2" type="ORF">ACFFIX_18695</name>
</gene>
<feature type="transmembrane region" description="Helical" evidence="1">
    <location>
        <begin position="77"/>
        <end position="95"/>
    </location>
</feature>
<dbReference type="RefSeq" id="WP_378936721.1">
    <property type="nucleotide sequence ID" value="NZ_JBHLVO010000020.1"/>
</dbReference>
<keyword evidence="3" id="KW-1185">Reference proteome</keyword>
<dbReference type="EMBL" id="JBHLVO010000020">
    <property type="protein sequence ID" value="MFC0273433.1"/>
    <property type="molecule type" value="Genomic_DNA"/>
</dbReference>
<reference evidence="2 3" key="1">
    <citation type="submission" date="2024-09" db="EMBL/GenBank/DDBJ databases">
        <authorList>
            <person name="Sun Q."/>
            <person name="Mori K."/>
        </authorList>
    </citation>
    <scope>NUCLEOTIDE SEQUENCE [LARGE SCALE GENOMIC DNA]</scope>
    <source>
        <strain evidence="2 3">CCM 7228</strain>
    </source>
</reference>